<evidence type="ECO:0000256" key="2">
    <source>
        <dbReference type="SAM" id="Phobius"/>
    </source>
</evidence>
<dbReference type="AlphaFoldDB" id="A0A0F3KPU4"/>
<name>A0A0F3KPU4_9GAMM</name>
<organism evidence="3 4">
    <name type="scientific">Luteibacter yeojuensis</name>
    <dbReference type="NCBI Taxonomy" id="345309"/>
    <lineage>
        <taxon>Bacteria</taxon>
        <taxon>Pseudomonadati</taxon>
        <taxon>Pseudomonadota</taxon>
        <taxon>Gammaproteobacteria</taxon>
        <taxon>Lysobacterales</taxon>
        <taxon>Rhodanobacteraceae</taxon>
        <taxon>Luteibacter</taxon>
    </lineage>
</organism>
<protein>
    <submittedName>
        <fullName evidence="3">Uncharacterized protein</fullName>
    </submittedName>
</protein>
<evidence type="ECO:0000313" key="3">
    <source>
        <dbReference type="EMBL" id="KJV33228.1"/>
    </source>
</evidence>
<keyword evidence="2" id="KW-1133">Transmembrane helix</keyword>
<gene>
    <name evidence="3" type="ORF">VI08_11705</name>
</gene>
<evidence type="ECO:0000313" key="4">
    <source>
        <dbReference type="Proteomes" id="UP000033651"/>
    </source>
</evidence>
<feature type="coiled-coil region" evidence="1">
    <location>
        <begin position="30"/>
        <end position="57"/>
    </location>
</feature>
<keyword evidence="1" id="KW-0175">Coiled coil</keyword>
<keyword evidence="4" id="KW-1185">Reference proteome</keyword>
<dbReference type="Proteomes" id="UP000033651">
    <property type="component" value="Unassembled WGS sequence"/>
</dbReference>
<keyword evidence="2" id="KW-0472">Membrane</keyword>
<accession>A0A0F3KPU4</accession>
<reference evidence="3 4" key="1">
    <citation type="submission" date="2015-03" db="EMBL/GenBank/DDBJ databases">
        <title>Draft genome sequence of Luteibacter yeojuensis strain SU11.</title>
        <authorList>
            <person name="Sulaiman J."/>
            <person name="Priya K."/>
            <person name="Chan K.-G."/>
        </authorList>
    </citation>
    <scope>NUCLEOTIDE SEQUENCE [LARGE SCALE GENOMIC DNA]</scope>
    <source>
        <strain evidence="3 4">SU11</strain>
    </source>
</reference>
<dbReference type="EMBL" id="JZRB01000023">
    <property type="protein sequence ID" value="KJV33228.1"/>
    <property type="molecule type" value="Genomic_DNA"/>
</dbReference>
<sequence>MPPDPIHLADPAIGHHAPLDARVSKLETAMDYVRDDIRNLRLELRDTRNELRGEIHDVRTDVRLVLGSLITVGLGLAGMMAKGFHWL</sequence>
<keyword evidence="2" id="KW-0812">Transmembrane</keyword>
<dbReference type="PATRIC" id="fig|345309.4.peg.1689"/>
<evidence type="ECO:0000256" key="1">
    <source>
        <dbReference type="SAM" id="Coils"/>
    </source>
</evidence>
<comment type="caution">
    <text evidence="3">The sequence shown here is derived from an EMBL/GenBank/DDBJ whole genome shotgun (WGS) entry which is preliminary data.</text>
</comment>
<proteinExistence type="predicted"/>
<feature type="transmembrane region" description="Helical" evidence="2">
    <location>
        <begin position="62"/>
        <end position="81"/>
    </location>
</feature>